<comment type="caution">
    <text evidence="8">The sequence shown here is derived from an EMBL/GenBank/DDBJ whole genome shotgun (WGS) entry which is preliminary data.</text>
</comment>
<feature type="domain" description="EamA" evidence="7">
    <location>
        <begin position="156"/>
        <end position="290"/>
    </location>
</feature>
<feature type="domain" description="EamA" evidence="7">
    <location>
        <begin position="10"/>
        <end position="143"/>
    </location>
</feature>
<accession>A0A437QE07</accession>
<feature type="transmembrane region" description="Helical" evidence="6">
    <location>
        <begin position="7"/>
        <end position="27"/>
    </location>
</feature>
<dbReference type="SUPFAM" id="SSF103481">
    <property type="entry name" value="Multidrug resistance efflux transporter EmrE"/>
    <property type="match status" value="2"/>
</dbReference>
<comment type="similarity">
    <text evidence="2">Belongs to the EamA transporter family.</text>
</comment>
<dbReference type="InterPro" id="IPR050638">
    <property type="entry name" value="AA-Vitamin_Transporters"/>
</dbReference>
<keyword evidence="5 6" id="KW-0472">Membrane</keyword>
<dbReference type="InterPro" id="IPR000620">
    <property type="entry name" value="EamA_dom"/>
</dbReference>
<evidence type="ECO:0000256" key="5">
    <source>
        <dbReference type="ARBA" id="ARBA00023136"/>
    </source>
</evidence>
<dbReference type="PANTHER" id="PTHR32322:SF2">
    <property type="entry name" value="EAMA DOMAIN-CONTAINING PROTEIN"/>
    <property type="match status" value="1"/>
</dbReference>
<dbReference type="Pfam" id="PF00892">
    <property type="entry name" value="EamA"/>
    <property type="match status" value="2"/>
</dbReference>
<evidence type="ECO:0000256" key="4">
    <source>
        <dbReference type="ARBA" id="ARBA00022989"/>
    </source>
</evidence>
<reference evidence="8 9" key="1">
    <citation type="submission" date="2019-01" db="EMBL/GenBank/DDBJ databases">
        <authorList>
            <person name="Chen W.-M."/>
        </authorList>
    </citation>
    <scope>NUCLEOTIDE SEQUENCE [LARGE SCALE GENOMIC DNA]</scope>
    <source>
        <strain evidence="8 9">HPM-16</strain>
    </source>
</reference>
<evidence type="ECO:0000256" key="1">
    <source>
        <dbReference type="ARBA" id="ARBA00004141"/>
    </source>
</evidence>
<dbReference type="GO" id="GO:0016020">
    <property type="term" value="C:membrane"/>
    <property type="evidence" value="ECO:0007669"/>
    <property type="project" value="UniProtKB-SubCell"/>
</dbReference>
<protein>
    <submittedName>
        <fullName evidence="8">DMT family transporter</fullName>
    </submittedName>
</protein>
<dbReference type="InterPro" id="IPR037185">
    <property type="entry name" value="EmrE-like"/>
</dbReference>
<feature type="transmembrane region" description="Helical" evidence="6">
    <location>
        <begin position="71"/>
        <end position="88"/>
    </location>
</feature>
<feature type="transmembrane region" description="Helical" evidence="6">
    <location>
        <begin position="247"/>
        <end position="267"/>
    </location>
</feature>
<sequence>MNELKGQASLGIAAGLLTICIWASWLLSMRYGQQSSLSTYELAILRYGCAALVLWPVLIRHLPSYLCVKKRYLLGICCGAGLPFFFLSSQGMAYGLAADAGLLITGTFPIFVGIIAAVFYREPLNHSKVVGLAAIAAGVVVLVARSLWAGQQESLIGYGFFLGASVCWALFTISLRVSGLSPWAGAALLCCVSSVVLLMLLPFTDAVPFASASFADLSHQMFVQFLCVGIVTGFSYAYAVRSLGAEATSAIGALTPVLVAIGGYWLLGESLTPTMLVGLVLISLGVFVASGVLRALHMRLISSPA</sequence>
<feature type="transmembrane region" description="Helical" evidence="6">
    <location>
        <begin position="129"/>
        <end position="149"/>
    </location>
</feature>
<organism evidence="8 9">
    <name type="scientific">Neptunomonas marina</name>
    <dbReference type="NCBI Taxonomy" id="1815562"/>
    <lineage>
        <taxon>Bacteria</taxon>
        <taxon>Pseudomonadati</taxon>
        <taxon>Pseudomonadota</taxon>
        <taxon>Gammaproteobacteria</taxon>
        <taxon>Oceanospirillales</taxon>
        <taxon>Oceanospirillaceae</taxon>
        <taxon>Neptunomonas</taxon>
    </lineage>
</organism>
<feature type="transmembrane region" description="Helical" evidence="6">
    <location>
        <begin position="273"/>
        <end position="296"/>
    </location>
</feature>
<evidence type="ECO:0000259" key="7">
    <source>
        <dbReference type="Pfam" id="PF00892"/>
    </source>
</evidence>
<evidence type="ECO:0000313" key="8">
    <source>
        <dbReference type="EMBL" id="RVU32751.1"/>
    </source>
</evidence>
<feature type="transmembrane region" description="Helical" evidence="6">
    <location>
        <begin position="39"/>
        <end position="59"/>
    </location>
</feature>
<evidence type="ECO:0000256" key="6">
    <source>
        <dbReference type="SAM" id="Phobius"/>
    </source>
</evidence>
<comment type="subcellular location">
    <subcellularLocation>
        <location evidence="1">Membrane</location>
        <topology evidence="1">Multi-pass membrane protein</topology>
    </subcellularLocation>
</comment>
<dbReference type="RefSeq" id="WP_127692919.1">
    <property type="nucleotide sequence ID" value="NZ_SACQ01000001.1"/>
</dbReference>
<feature type="transmembrane region" description="Helical" evidence="6">
    <location>
        <begin position="100"/>
        <end position="120"/>
    </location>
</feature>
<keyword evidence="3 6" id="KW-0812">Transmembrane</keyword>
<feature type="transmembrane region" description="Helical" evidence="6">
    <location>
        <begin position="155"/>
        <end position="173"/>
    </location>
</feature>
<keyword evidence="4 6" id="KW-1133">Transmembrane helix</keyword>
<dbReference type="Proteomes" id="UP000282818">
    <property type="component" value="Unassembled WGS sequence"/>
</dbReference>
<name>A0A437QE07_9GAMM</name>
<dbReference type="AlphaFoldDB" id="A0A437QE07"/>
<evidence type="ECO:0000256" key="3">
    <source>
        <dbReference type="ARBA" id="ARBA00022692"/>
    </source>
</evidence>
<feature type="transmembrane region" description="Helical" evidence="6">
    <location>
        <begin position="221"/>
        <end position="240"/>
    </location>
</feature>
<feature type="transmembrane region" description="Helical" evidence="6">
    <location>
        <begin position="180"/>
        <end position="201"/>
    </location>
</feature>
<evidence type="ECO:0000256" key="2">
    <source>
        <dbReference type="ARBA" id="ARBA00007362"/>
    </source>
</evidence>
<dbReference type="PANTHER" id="PTHR32322">
    <property type="entry name" value="INNER MEMBRANE TRANSPORTER"/>
    <property type="match status" value="1"/>
</dbReference>
<dbReference type="EMBL" id="SACQ01000001">
    <property type="protein sequence ID" value="RVU32751.1"/>
    <property type="molecule type" value="Genomic_DNA"/>
</dbReference>
<keyword evidence="9" id="KW-1185">Reference proteome</keyword>
<evidence type="ECO:0000313" key="9">
    <source>
        <dbReference type="Proteomes" id="UP000282818"/>
    </source>
</evidence>
<gene>
    <name evidence="8" type="ORF">EOE65_03585</name>
</gene>
<proteinExistence type="inferred from homology"/>